<dbReference type="SUPFAM" id="SSF54373">
    <property type="entry name" value="FAD-linked reductases, C-terminal domain"/>
    <property type="match status" value="1"/>
</dbReference>
<evidence type="ECO:0000256" key="5">
    <source>
        <dbReference type="PIRSR" id="PIRSR000137-2"/>
    </source>
</evidence>
<evidence type="ECO:0000313" key="8">
    <source>
        <dbReference type="Proteomes" id="UP000284202"/>
    </source>
</evidence>
<dbReference type="SUPFAM" id="SSF51905">
    <property type="entry name" value="FAD/NAD(P)-binding domain"/>
    <property type="match status" value="1"/>
</dbReference>
<sequence>MGDGQFDFIVIGAGSAGCILASRLSENGRYTVLLLEAGGKDSSFWFRIPIGYARNFYDPRVNWMFSTEPEAELHDRKIYVPRGKVQGGSGSINAMIFLRGAREDFDDWAAAGNPGWGFDDVLPWFRRLESHAGGASEWHGGDGPIHVTPMRGMTHTVADAFLAACRALGLPQSPDFNGASLEGAGVYDVNTHRGRRSHSSAEYLRPALKRANLHLERNMQATHLLVHEGRATGVAAVRGGRTYRYHARREVIMTAGAIGTPQLLQLSGIGDGAMLAALGIAPRHHLPAVGRNLQDHLAASFYYRARVPTLNGSFASPFGQMRLGLRYLLTGKGPFAMSVNQAGGFFRGSPQQARPNLQLYFNPLSYRIPADPKAGLKPEPYPGYLLCFNACRPTSRGIVSIRAADPFVAPAIRPNFLSTEHDVIEALQGCELIRRIAGAQALRQATAQEVSPGPEVESDADLLAYFRKSSGSIYHLCGTCAMGPESVETVVDARLRVHGMAGLRVADASIFPNITAGNINAPVMMVAEKAASLILEDAG</sequence>
<comment type="similarity">
    <text evidence="2">Belongs to the GMC oxidoreductase family.</text>
</comment>
<dbReference type="AlphaFoldDB" id="A0A418T4J5"/>
<evidence type="ECO:0000259" key="6">
    <source>
        <dbReference type="PROSITE" id="PS00624"/>
    </source>
</evidence>
<evidence type="ECO:0000256" key="4">
    <source>
        <dbReference type="ARBA" id="ARBA00022827"/>
    </source>
</evidence>
<gene>
    <name evidence="7" type="ORF">D3P04_04115</name>
</gene>
<dbReference type="Pfam" id="PF05199">
    <property type="entry name" value="GMC_oxred_C"/>
    <property type="match status" value="1"/>
</dbReference>
<dbReference type="InterPro" id="IPR012132">
    <property type="entry name" value="GMC_OxRdtase"/>
</dbReference>
<dbReference type="Pfam" id="PF00732">
    <property type="entry name" value="GMC_oxred_N"/>
    <property type="match status" value="1"/>
</dbReference>
<reference evidence="8" key="1">
    <citation type="submission" date="2018-09" db="EMBL/GenBank/DDBJ databases">
        <title>Acidovorax cavernicola nov. sp. isolated from Gruta de las Maravillas (Aracena, Spain).</title>
        <authorList>
            <person name="Jurado V."/>
            <person name="Gutierrez-Patricio S."/>
            <person name="Gonzalez-Pimentel J.L."/>
            <person name="Miller A.Z."/>
            <person name="Laiz L."/>
            <person name="Saiz-Jimenez C."/>
        </authorList>
    </citation>
    <scope>NUCLEOTIDE SEQUENCE [LARGE SCALE GENOMIC DNA]</scope>
    <source>
        <strain evidence="8">1011MAR3C25</strain>
    </source>
</reference>
<evidence type="ECO:0000256" key="1">
    <source>
        <dbReference type="ARBA" id="ARBA00001974"/>
    </source>
</evidence>
<feature type="domain" description="Glucose-methanol-choline oxidoreductase N-terminal" evidence="6">
    <location>
        <begin position="256"/>
        <end position="270"/>
    </location>
</feature>
<dbReference type="Gene3D" id="3.30.560.10">
    <property type="entry name" value="Glucose Oxidase, domain 3"/>
    <property type="match status" value="1"/>
</dbReference>
<comment type="caution">
    <text evidence="7">The sequence shown here is derived from an EMBL/GenBank/DDBJ whole genome shotgun (WGS) entry which is preliminary data.</text>
</comment>
<keyword evidence="8" id="KW-1185">Reference proteome</keyword>
<evidence type="ECO:0000256" key="3">
    <source>
        <dbReference type="ARBA" id="ARBA00022630"/>
    </source>
</evidence>
<keyword evidence="4 5" id="KW-0274">FAD</keyword>
<dbReference type="InterPro" id="IPR036188">
    <property type="entry name" value="FAD/NAD-bd_sf"/>
</dbReference>
<name>A0A418T4J5_9RHOB</name>
<dbReference type="OrthoDB" id="9785276at2"/>
<dbReference type="EMBL" id="QZCG01000002">
    <property type="protein sequence ID" value="RJE88106.1"/>
    <property type="molecule type" value="Genomic_DNA"/>
</dbReference>
<dbReference type="GO" id="GO:0050660">
    <property type="term" value="F:flavin adenine dinucleotide binding"/>
    <property type="evidence" value="ECO:0007669"/>
    <property type="project" value="InterPro"/>
</dbReference>
<dbReference type="GO" id="GO:0016614">
    <property type="term" value="F:oxidoreductase activity, acting on CH-OH group of donors"/>
    <property type="evidence" value="ECO:0007669"/>
    <property type="project" value="InterPro"/>
</dbReference>
<organism evidence="7 8">
    <name type="scientific">Paracoccus onubensis</name>
    <dbReference type="NCBI Taxonomy" id="1675788"/>
    <lineage>
        <taxon>Bacteria</taxon>
        <taxon>Pseudomonadati</taxon>
        <taxon>Pseudomonadota</taxon>
        <taxon>Alphaproteobacteria</taxon>
        <taxon>Rhodobacterales</taxon>
        <taxon>Paracoccaceae</taxon>
        <taxon>Paracoccus</taxon>
    </lineage>
</organism>
<comment type="cofactor">
    <cofactor evidence="1 5">
        <name>FAD</name>
        <dbReference type="ChEBI" id="CHEBI:57692"/>
    </cofactor>
</comment>
<protein>
    <submittedName>
        <fullName evidence="7">FAD-binding protein</fullName>
    </submittedName>
</protein>
<dbReference type="Gene3D" id="3.50.50.60">
    <property type="entry name" value="FAD/NAD(P)-binding domain"/>
    <property type="match status" value="1"/>
</dbReference>
<accession>A0A418T4J5</accession>
<dbReference type="PANTHER" id="PTHR11552">
    <property type="entry name" value="GLUCOSE-METHANOL-CHOLINE GMC OXIDOREDUCTASE"/>
    <property type="match status" value="1"/>
</dbReference>
<dbReference type="InterPro" id="IPR000172">
    <property type="entry name" value="GMC_OxRdtase_N"/>
</dbReference>
<proteinExistence type="inferred from homology"/>
<dbReference type="Proteomes" id="UP000284202">
    <property type="component" value="Unassembled WGS sequence"/>
</dbReference>
<dbReference type="RefSeq" id="WP_119746210.1">
    <property type="nucleotide sequence ID" value="NZ_QZCG01000002.1"/>
</dbReference>
<feature type="binding site" evidence="5">
    <location>
        <position position="85"/>
    </location>
    <ligand>
        <name>FAD</name>
        <dbReference type="ChEBI" id="CHEBI:57692"/>
    </ligand>
</feature>
<dbReference type="PROSITE" id="PS00624">
    <property type="entry name" value="GMC_OXRED_2"/>
    <property type="match status" value="1"/>
</dbReference>
<evidence type="ECO:0000313" key="7">
    <source>
        <dbReference type="EMBL" id="RJE88106.1"/>
    </source>
</evidence>
<dbReference type="PANTHER" id="PTHR11552:SF147">
    <property type="entry name" value="CHOLINE DEHYDROGENASE, MITOCHONDRIAL"/>
    <property type="match status" value="1"/>
</dbReference>
<evidence type="ECO:0000256" key="2">
    <source>
        <dbReference type="ARBA" id="ARBA00010790"/>
    </source>
</evidence>
<keyword evidence="3" id="KW-0285">Flavoprotein</keyword>
<dbReference type="InterPro" id="IPR007867">
    <property type="entry name" value="GMC_OxRtase_C"/>
</dbReference>
<dbReference type="PIRSF" id="PIRSF000137">
    <property type="entry name" value="Alcohol_oxidase"/>
    <property type="match status" value="1"/>
</dbReference>